<gene>
    <name evidence="1" type="ORF">SAMN02745910_05192</name>
</gene>
<accession>A0A1I6C7G2</accession>
<dbReference type="GeneID" id="93713694"/>
<dbReference type="EMBL" id="FOXX01000031">
    <property type="protein sequence ID" value="SFQ89074.1"/>
    <property type="molecule type" value="Genomic_DNA"/>
</dbReference>
<proteinExistence type="predicted"/>
<reference evidence="1 2" key="1">
    <citation type="submission" date="2016-10" db="EMBL/GenBank/DDBJ databases">
        <authorList>
            <person name="Varghese N."/>
            <person name="Submissions S."/>
        </authorList>
    </citation>
    <scope>NUCLEOTIDE SEQUENCE [LARGE SCALE GENOMIC DNA]</scope>
    <source>
        <strain evidence="1 2">DSM 13796</strain>
    </source>
</reference>
<evidence type="ECO:0000313" key="1">
    <source>
        <dbReference type="EMBL" id="SFQ89074.1"/>
    </source>
</evidence>
<organism evidence="1 2">
    <name type="scientific">Priestia endophytica DSM 13796</name>
    <dbReference type="NCBI Taxonomy" id="1121089"/>
    <lineage>
        <taxon>Bacteria</taxon>
        <taxon>Bacillati</taxon>
        <taxon>Bacillota</taxon>
        <taxon>Bacilli</taxon>
        <taxon>Bacillales</taxon>
        <taxon>Bacillaceae</taxon>
        <taxon>Priestia</taxon>
    </lineage>
</organism>
<dbReference type="RefSeq" id="WP_061802919.1">
    <property type="nucleotide sequence ID" value="NZ_FOXX01000031.1"/>
</dbReference>
<comment type="caution">
    <text evidence="1">The sequence shown here is derived from an EMBL/GenBank/DDBJ whole genome shotgun (WGS) entry which is preliminary data.</text>
</comment>
<dbReference type="Proteomes" id="UP000182762">
    <property type="component" value="Unassembled WGS sequence"/>
</dbReference>
<evidence type="ECO:0000313" key="2">
    <source>
        <dbReference type="Proteomes" id="UP000182762"/>
    </source>
</evidence>
<sequence length="230" mass="27166">MDKSVHIVAYKAPTRIRKKIENYSKNLKASQAKLINYGLYELFMKSPHKSTPEHIASYISSKSFKMKKDNYTLRITEEYYKKILQMKKEVEAINKEEYFDNEFLGFLLCYYFDKIAFYEKKKVNDKLKTQGNPTQVGLYFNKKLKEKINDVSFRFQINAGMLVFDILTDPALGQLPFKGVPNNIVITDEEKERIIVYMPKYLHEELNQLPLANSFIAEVRGERYMSKYKL</sequence>
<keyword evidence="2" id="KW-1185">Reference proteome</keyword>
<protein>
    <submittedName>
        <fullName evidence="1">Uncharacterized protein</fullName>
    </submittedName>
</protein>
<name>A0A1I6C7G2_9BACI</name>